<evidence type="ECO:0000313" key="3">
    <source>
        <dbReference type="Proteomes" id="UP001501570"/>
    </source>
</evidence>
<proteinExistence type="predicted"/>
<keyword evidence="3" id="KW-1185">Reference proteome</keyword>
<feature type="region of interest" description="Disordered" evidence="1">
    <location>
        <begin position="35"/>
        <end position="66"/>
    </location>
</feature>
<feature type="compositionally biased region" description="Basic and acidic residues" evidence="1">
    <location>
        <begin position="48"/>
        <end position="58"/>
    </location>
</feature>
<organism evidence="2 3">
    <name type="scientific">Rugosimonospora acidiphila</name>
    <dbReference type="NCBI Taxonomy" id="556531"/>
    <lineage>
        <taxon>Bacteria</taxon>
        <taxon>Bacillati</taxon>
        <taxon>Actinomycetota</taxon>
        <taxon>Actinomycetes</taxon>
        <taxon>Micromonosporales</taxon>
        <taxon>Micromonosporaceae</taxon>
        <taxon>Rugosimonospora</taxon>
    </lineage>
</organism>
<evidence type="ECO:0000256" key="1">
    <source>
        <dbReference type="SAM" id="MobiDB-lite"/>
    </source>
</evidence>
<dbReference type="EMBL" id="BAABJQ010000011">
    <property type="protein sequence ID" value="GAA5188616.1"/>
    <property type="molecule type" value="Genomic_DNA"/>
</dbReference>
<protein>
    <submittedName>
        <fullName evidence="2">Uncharacterized protein</fullName>
    </submittedName>
</protein>
<gene>
    <name evidence="2" type="ORF">GCM10023322_39680</name>
</gene>
<evidence type="ECO:0000313" key="2">
    <source>
        <dbReference type="EMBL" id="GAA5188616.1"/>
    </source>
</evidence>
<reference evidence="3" key="1">
    <citation type="journal article" date="2019" name="Int. J. Syst. Evol. Microbiol.">
        <title>The Global Catalogue of Microorganisms (GCM) 10K type strain sequencing project: providing services to taxonomists for standard genome sequencing and annotation.</title>
        <authorList>
            <consortium name="The Broad Institute Genomics Platform"/>
            <consortium name="The Broad Institute Genome Sequencing Center for Infectious Disease"/>
            <person name="Wu L."/>
            <person name="Ma J."/>
        </authorList>
    </citation>
    <scope>NUCLEOTIDE SEQUENCE [LARGE SCALE GENOMIC DNA]</scope>
    <source>
        <strain evidence="3">JCM 18304</strain>
    </source>
</reference>
<accession>A0ABP9RYC4</accession>
<name>A0ABP9RYC4_9ACTN</name>
<comment type="caution">
    <text evidence="2">The sequence shown here is derived from an EMBL/GenBank/DDBJ whole genome shotgun (WGS) entry which is preliminary data.</text>
</comment>
<sequence>MAGPLSIGLALDTTWVATTEAQINNRITSICGSLAGRGRPPSRVCAAEADRGAAERPPRPSGAAGTGRWLVEEMAASAELVGTRIGVQLAAIRPRRNLVWVGVAWEVNAKPLVAASRAVTPGNGRSRRGGIERYGMLAGWPIFCR</sequence>
<dbReference type="Proteomes" id="UP001501570">
    <property type="component" value="Unassembled WGS sequence"/>
</dbReference>